<proteinExistence type="predicted"/>
<evidence type="ECO:0000313" key="1">
    <source>
        <dbReference type="EMBL" id="GAI88602.1"/>
    </source>
</evidence>
<accession>X1S6D4</accession>
<dbReference type="EMBL" id="BARW01021416">
    <property type="protein sequence ID" value="GAI88602.1"/>
    <property type="molecule type" value="Genomic_DNA"/>
</dbReference>
<dbReference type="AlphaFoldDB" id="X1S6D4"/>
<comment type="caution">
    <text evidence="1">The sequence shown here is derived from an EMBL/GenBank/DDBJ whole genome shotgun (WGS) entry which is preliminary data.</text>
</comment>
<gene>
    <name evidence="1" type="ORF">S12H4_35972</name>
</gene>
<reference evidence="1" key="1">
    <citation type="journal article" date="2014" name="Front. Microbiol.">
        <title>High frequency of phylogenetically diverse reductive dehalogenase-homologous genes in deep subseafloor sedimentary metagenomes.</title>
        <authorList>
            <person name="Kawai M."/>
            <person name="Futagami T."/>
            <person name="Toyoda A."/>
            <person name="Takaki Y."/>
            <person name="Nishi S."/>
            <person name="Hori S."/>
            <person name="Arai W."/>
            <person name="Tsubouchi T."/>
            <person name="Morono Y."/>
            <person name="Uchiyama I."/>
            <person name="Ito T."/>
            <person name="Fujiyama A."/>
            <person name="Inagaki F."/>
            <person name="Takami H."/>
        </authorList>
    </citation>
    <scope>NUCLEOTIDE SEQUENCE</scope>
    <source>
        <strain evidence="1">Expedition CK06-06</strain>
    </source>
</reference>
<organism evidence="1">
    <name type="scientific">marine sediment metagenome</name>
    <dbReference type="NCBI Taxonomy" id="412755"/>
    <lineage>
        <taxon>unclassified sequences</taxon>
        <taxon>metagenomes</taxon>
        <taxon>ecological metagenomes</taxon>
    </lineage>
</organism>
<sequence>MPVIGTERGLGEYPFFQVIADKDADTLVEIAGLEGPGFRFAFCFFYGLMYLAFPQGGLETSSSHPVTLLKEGPDRSTLPYKDSFYPVRLSSDCQ</sequence>
<name>X1S6D4_9ZZZZ</name>
<protein>
    <submittedName>
        <fullName evidence="1">Uncharacterized protein</fullName>
    </submittedName>
</protein>